<gene>
    <name evidence="2" type="ORF">Metlim_0744</name>
</gene>
<dbReference type="OrthoDB" id="6262at2157"/>
<dbReference type="RefSeq" id="WP_004076582.1">
    <property type="nucleotide sequence ID" value="NZ_CM001436.1"/>
</dbReference>
<evidence type="ECO:0000313" key="3">
    <source>
        <dbReference type="Proteomes" id="UP000005741"/>
    </source>
</evidence>
<protein>
    <recommendedName>
        <fullName evidence="4">Nucleic acid binding OB-fold tRNA/helicase-type</fullName>
    </recommendedName>
</protein>
<evidence type="ECO:0000313" key="2">
    <source>
        <dbReference type="EMBL" id="EHQ34867.1"/>
    </source>
</evidence>
<organism evidence="2 3">
    <name type="scientific">Methanoplanus limicola DSM 2279</name>
    <dbReference type="NCBI Taxonomy" id="937775"/>
    <lineage>
        <taxon>Archaea</taxon>
        <taxon>Methanobacteriati</taxon>
        <taxon>Methanobacteriota</taxon>
        <taxon>Stenosarchaea group</taxon>
        <taxon>Methanomicrobia</taxon>
        <taxon>Methanomicrobiales</taxon>
        <taxon>Methanomicrobiaceae</taxon>
        <taxon>Methanoplanus</taxon>
    </lineage>
</organism>
<dbReference type="HOGENOM" id="CLU_486288_0_0_2"/>
<evidence type="ECO:0000256" key="1">
    <source>
        <dbReference type="SAM" id="MobiDB-lite"/>
    </source>
</evidence>
<dbReference type="STRING" id="937775.Metlim_0744"/>
<feature type="compositionally biased region" description="Low complexity" evidence="1">
    <location>
        <begin position="104"/>
        <end position="117"/>
    </location>
</feature>
<sequence length="560" mass="61142">MRAYYALVDDLLSEEEFEEFALSFSGGLNADHDLHFAAAAAAEKLGRLHTKIAEIRKGPTLISFYCRIIGRYLTPESESAVNLLDELNSGSEFLDDFSQDEGSDQFSSYSESSGFSDGDSRYVNTSSERYHSQKRVQKSRSGQNLYVHLRESLSESLPEFPSLRLMLLVGDDTGEVIIHFRDEMASAVMEIPDGSMIEVAGRYKGSGELYAVDIRLSDNDISLRKDGQRKILYESVCFVILGITCRSYGDEGEGEGSSYFRLFCGSGNDTFTITFRDSSLPEDISEGFCAKAEHLIRIPSSGGEIRFSAGRNSDLIPADGPVEFTYSSPSDAKPGRSASFLCRVLSLGRVHQFYSGKGSLSCVRNMTVVDYDPAENDFLCSSDSDLQYGCGDDSPCAPDLPSLLYIPSGGSQCQNVVLWGEHAKIPVSEGEIIEIVNGFAKIPDDAHTMAGCSGGYEIHAGISSLVRVVTSDYCGSEEKISFEGMVIEDFSGFIIENGSLCYILSGMTDGLCNGIPAEVSGILYGMRIDVINFRNISSSKNNINCDIDFMLSESANIDNL</sequence>
<dbReference type="Proteomes" id="UP000005741">
    <property type="component" value="Chromosome"/>
</dbReference>
<evidence type="ECO:0008006" key="4">
    <source>
        <dbReference type="Google" id="ProtNLM"/>
    </source>
</evidence>
<dbReference type="EMBL" id="CM001436">
    <property type="protein sequence ID" value="EHQ34867.1"/>
    <property type="molecule type" value="Genomic_DNA"/>
</dbReference>
<reference evidence="2 3" key="1">
    <citation type="submission" date="2011-10" db="EMBL/GenBank/DDBJ databases">
        <title>The Improved High-Quality Draft genome of Methanoplanus limicola DSM 2279.</title>
        <authorList>
            <consortium name="US DOE Joint Genome Institute (JGI-PGF)"/>
            <person name="Lucas S."/>
            <person name="Copeland A."/>
            <person name="Lapidus A."/>
            <person name="Glavina del Rio T."/>
            <person name="Dalin E."/>
            <person name="Tice H."/>
            <person name="Bruce D."/>
            <person name="Goodwin L."/>
            <person name="Pitluck S."/>
            <person name="Peters L."/>
            <person name="Mikhailova N."/>
            <person name="Lu M."/>
            <person name="Kyrpides N."/>
            <person name="Mavromatis K."/>
            <person name="Ivanova N."/>
            <person name="Markowitz V."/>
            <person name="Cheng J.-F."/>
            <person name="Hugenholtz P."/>
            <person name="Woyke T."/>
            <person name="Wu D."/>
            <person name="Wirth R."/>
            <person name="Brambilla E.-M."/>
            <person name="Klenk H.-P."/>
            <person name="Eisen J.A."/>
        </authorList>
    </citation>
    <scope>NUCLEOTIDE SEQUENCE [LARGE SCALE GENOMIC DNA]</scope>
    <source>
        <strain evidence="2 3">DSM 2279</strain>
    </source>
</reference>
<dbReference type="AlphaFoldDB" id="H1YWE5"/>
<keyword evidence="3" id="KW-1185">Reference proteome</keyword>
<feature type="region of interest" description="Disordered" evidence="1">
    <location>
        <begin position="98"/>
        <end position="123"/>
    </location>
</feature>
<accession>H1YWE5</accession>
<name>H1YWE5_9EURY</name>
<proteinExistence type="predicted"/>
<dbReference type="InParanoid" id="H1YWE5"/>